<accession>X1H4E5</accession>
<comment type="caution">
    <text evidence="1">The sequence shown here is derived from an EMBL/GenBank/DDBJ whole genome shotgun (WGS) entry which is preliminary data.</text>
</comment>
<reference evidence="1" key="1">
    <citation type="journal article" date="2014" name="Front. Microbiol.">
        <title>High frequency of phylogenetically diverse reductive dehalogenase-homologous genes in deep subseafloor sedimentary metagenomes.</title>
        <authorList>
            <person name="Kawai M."/>
            <person name="Futagami T."/>
            <person name="Toyoda A."/>
            <person name="Takaki Y."/>
            <person name="Nishi S."/>
            <person name="Hori S."/>
            <person name="Arai W."/>
            <person name="Tsubouchi T."/>
            <person name="Morono Y."/>
            <person name="Uchiyama I."/>
            <person name="Ito T."/>
            <person name="Fujiyama A."/>
            <person name="Inagaki F."/>
            <person name="Takami H."/>
        </authorList>
    </citation>
    <scope>NUCLEOTIDE SEQUENCE</scope>
    <source>
        <strain evidence="1">Expedition CK06-06</strain>
    </source>
</reference>
<feature type="non-terminal residue" evidence="1">
    <location>
        <position position="1"/>
    </location>
</feature>
<name>X1H4E5_9ZZZZ</name>
<dbReference type="EMBL" id="BARU01021704">
    <property type="protein sequence ID" value="GAH48729.1"/>
    <property type="molecule type" value="Genomic_DNA"/>
</dbReference>
<organism evidence="1">
    <name type="scientific">marine sediment metagenome</name>
    <dbReference type="NCBI Taxonomy" id="412755"/>
    <lineage>
        <taxon>unclassified sequences</taxon>
        <taxon>metagenomes</taxon>
        <taxon>ecological metagenomes</taxon>
    </lineage>
</organism>
<dbReference type="InterPro" id="IPR029058">
    <property type="entry name" value="AB_hydrolase_fold"/>
</dbReference>
<gene>
    <name evidence="1" type="ORF">S03H2_35478</name>
</gene>
<sequence length="79" mass="9082">IFRYFDTDDLAGLIAPRPLLLEMGIYDNCFFIQDMLKGYQGVKKIYQAAGCEDKLWADIHPGPHAFGGNKAFQFFKKYL</sequence>
<evidence type="ECO:0000313" key="1">
    <source>
        <dbReference type="EMBL" id="GAH48729.1"/>
    </source>
</evidence>
<evidence type="ECO:0008006" key="2">
    <source>
        <dbReference type="Google" id="ProtNLM"/>
    </source>
</evidence>
<proteinExistence type="predicted"/>
<dbReference type="Gene3D" id="3.40.50.1820">
    <property type="entry name" value="alpha/beta hydrolase"/>
    <property type="match status" value="1"/>
</dbReference>
<protein>
    <recommendedName>
        <fullName evidence="2">Dienelactone hydrolase domain-containing protein</fullName>
    </recommendedName>
</protein>
<dbReference type="AlphaFoldDB" id="X1H4E5"/>